<dbReference type="GO" id="GO:0022857">
    <property type="term" value="F:transmembrane transporter activity"/>
    <property type="evidence" value="ECO:0007669"/>
    <property type="project" value="InterPro"/>
</dbReference>
<dbReference type="Gene3D" id="1.20.1250.20">
    <property type="entry name" value="MFS general substrate transporter like domains"/>
    <property type="match status" value="2"/>
</dbReference>
<dbReference type="OrthoDB" id="8953821at2"/>
<sequence length="460" mass="49671">MPPAVSPSTQESVDPKERRRAVWSSFLGATVEYYDFLLYAAAAGLVFPKLFFNNLDETTGTTLSFLILLIGYIARPIGSVAFGHFGDRYGRKNVLVITLLTMGLVSVAIGFMPSSAAFPLAPWLLVLLRAIQGVAVGGEWAGATLMAMEHSKQGNKGFGASLAIAGGPAGAVLATLVLSIFAKASGANFANPEQYFVTDWGWRVPFLLSACIVIFGLYLRSRVTESPEFEEARRRGDVHTGVPLVKMLRDSPKDLLLGTLAGMSGLFVQGLQASYMVPFIVRSTKDSDQPIERADALMMLTIGSIIAIFVMPFLAWLSDKYGRRTVMISGGIVSIAGIWIVFHMIQTGDPSMVWAGMILMVCVVQPAQYGPIGAFLSEKFDAAHRYTGAGMTFQMASILGAGTAPLIANRIAPPGSSLDPIAWWVSGLFVISSAAIYFSRETAHRESHEERFEETAVFKA</sequence>
<keyword evidence="3" id="KW-1003">Cell membrane</keyword>
<feature type="transmembrane region" description="Helical" evidence="7">
    <location>
        <begin position="420"/>
        <end position="438"/>
    </location>
</feature>
<feature type="transmembrane region" description="Helical" evidence="7">
    <location>
        <begin position="255"/>
        <end position="277"/>
    </location>
</feature>
<feature type="transmembrane region" description="Helical" evidence="7">
    <location>
        <begin position="94"/>
        <end position="114"/>
    </location>
</feature>
<comment type="subcellular location">
    <subcellularLocation>
        <location evidence="1">Cell membrane</location>
        <topology evidence="1">Multi-pass membrane protein</topology>
    </subcellularLocation>
</comment>
<evidence type="ECO:0000256" key="7">
    <source>
        <dbReference type="SAM" id="Phobius"/>
    </source>
</evidence>
<evidence type="ECO:0000256" key="4">
    <source>
        <dbReference type="ARBA" id="ARBA00022692"/>
    </source>
</evidence>
<keyword evidence="4 7" id="KW-0812">Transmembrane</keyword>
<dbReference type="GO" id="GO:0005886">
    <property type="term" value="C:plasma membrane"/>
    <property type="evidence" value="ECO:0007669"/>
    <property type="project" value="UniProtKB-SubCell"/>
</dbReference>
<feature type="transmembrane region" description="Helical" evidence="7">
    <location>
        <begin position="325"/>
        <end position="345"/>
    </location>
</feature>
<gene>
    <name evidence="9" type="ORF">CARG_03250</name>
</gene>
<keyword evidence="6 7" id="KW-0472">Membrane</keyword>
<evidence type="ECO:0000256" key="2">
    <source>
        <dbReference type="ARBA" id="ARBA00022448"/>
    </source>
</evidence>
<feature type="transmembrane region" description="Helical" evidence="7">
    <location>
        <begin position="297"/>
        <end position="318"/>
    </location>
</feature>
<protein>
    <recommendedName>
        <fullName evidence="8">Major facilitator superfamily (MFS) profile domain-containing protein</fullName>
    </recommendedName>
</protein>
<dbReference type="RefSeq" id="WP_020975953.1">
    <property type="nucleotide sequence ID" value="NC_022198.1"/>
</dbReference>
<feature type="transmembrane region" description="Helical" evidence="7">
    <location>
        <begin position="62"/>
        <end position="82"/>
    </location>
</feature>
<feature type="transmembrane region" description="Helical" evidence="7">
    <location>
        <begin position="202"/>
        <end position="219"/>
    </location>
</feature>
<evidence type="ECO:0000256" key="5">
    <source>
        <dbReference type="ARBA" id="ARBA00022989"/>
    </source>
</evidence>
<dbReference type="InterPro" id="IPR036259">
    <property type="entry name" value="MFS_trans_sf"/>
</dbReference>
<dbReference type="KEGG" id="caz:CARG_03250"/>
<dbReference type="SUPFAM" id="SSF103473">
    <property type="entry name" value="MFS general substrate transporter"/>
    <property type="match status" value="1"/>
</dbReference>
<dbReference type="InterPro" id="IPR020846">
    <property type="entry name" value="MFS_dom"/>
</dbReference>
<dbReference type="AlphaFoldDB" id="U3GYV6"/>
<evidence type="ECO:0000256" key="3">
    <source>
        <dbReference type="ARBA" id="ARBA00022475"/>
    </source>
</evidence>
<dbReference type="PATRIC" id="fig|1348662.3.peg.639"/>
<dbReference type="PANTHER" id="PTHR43045">
    <property type="entry name" value="SHIKIMATE TRANSPORTER"/>
    <property type="match status" value="1"/>
</dbReference>
<dbReference type="EMBL" id="CP006365">
    <property type="protein sequence ID" value="AGU14802.1"/>
    <property type="molecule type" value="Genomic_DNA"/>
</dbReference>
<feature type="transmembrane region" description="Helical" evidence="7">
    <location>
        <begin position="388"/>
        <end position="408"/>
    </location>
</feature>
<accession>U3GYV6</accession>
<dbReference type="GeneID" id="78249471"/>
<keyword evidence="2" id="KW-0813">Transport</keyword>
<reference evidence="9 10" key="1">
    <citation type="journal article" date="2013" name="Genome Announc.">
        <title>Whole-Genome Sequence of the Clinical Strain Corynebacterium argentoratense DSM 44202, Isolated from a Human Throat Specimen.</title>
        <authorList>
            <person name="Bomholt C."/>
            <person name="Glaub A."/>
            <person name="Gravermann K."/>
            <person name="Albersmeier A."/>
            <person name="Brinkrolf K."/>
            <person name="Ruckert C."/>
            <person name="Tauch A."/>
        </authorList>
    </citation>
    <scope>NUCLEOTIDE SEQUENCE [LARGE SCALE GENOMIC DNA]</scope>
    <source>
        <strain evidence="9">DSM 44202</strain>
    </source>
</reference>
<name>U3GYV6_9CORY</name>
<feature type="domain" description="Major facilitator superfamily (MFS) profile" evidence="8">
    <location>
        <begin position="21"/>
        <end position="444"/>
    </location>
</feature>
<keyword evidence="10" id="KW-1185">Reference proteome</keyword>
<feature type="transmembrane region" description="Helical" evidence="7">
    <location>
        <begin position="21"/>
        <end position="42"/>
    </location>
</feature>
<dbReference type="PANTHER" id="PTHR43045:SF1">
    <property type="entry name" value="SHIKIMATE TRANSPORTER"/>
    <property type="match status" value="1"/>
</dbReference>
<feature type="transmembrane region" description="Helical" evidence="7">
    <location>
        <begin position="351"/>
        <end position="376"/>
    </location>
</feature>
<dbReference type="PROSITE" id="PS00216">
    <property type="entry name" value="SUGAR_TRANSPORT_1"/>
    <property type="match status" value="1"/>
</dbReference>
<evidence type="ECO:0000259" key="8">
    <source>
        <dbReference type="PROSITE" id="PS50850"/>
    </source>
</evidence>
<feature type="transmembrane region" description="Helical" evidence="7">
    <location>
        <begin position="158"/>
        <end position="182"/>
    </location>
</feature>
<evidence type="ECO:0000313" key="10">
    <source>
        <dbReference type="Proteomes" id="UP000016943"/>
    </source>
</evidence>
<dbReference type="STRING" id="1348662.CARG_03250"/>
<dbReference type="HOGENOM" id="CLU_001265_39_5_11"/>
<evidence type="ECO:0000313" key="9">
    <source>
        <dbReference type="EMBL" id="AGU14802.1"/>
    </source>
</evidence>
<organism evidence="9 10">
    <name type="scientific">Corynebacterium argentoratense DSM 44202</name>
    <dbReference type="NCBI Taxonomy" id="1348662"/>
    <lineage>
        <taxon>Bacteria</taxon>
        <taxon>Bacillati</taxon>
        <taxon>Actinomycetota</taxon>
        <taxon>Actinomycetes</taxon>
        <taxon>Mycobacteriales</taxon>
        <taxon>Corynebacteriaceae</taxon>
        <taxon>Corynebacterium</taxon>
    </lineage>
</organism>
<dbReference type="PROSITE" id="PS50850">
    <property type="entry name" value="MFS"/>
    <property type="match status" value="1"/>
</dbReference>
<dbReference type="Pfam" id="PF07690">
    <property type="entry name" value="MFS_1"/>
    <property type="match status" value="1"/>
</dbReference>
<proteinExistence type="predicted"/>
<evidence type="ECO:0000256" key="6">
    <source>
        <dbReference type="ARBA" id="ARBA00023136"/>
    </source>
</evidence>
<evidence type="ECO:0000256" key="1">
    <source>
        <dbReference type="ARBA" id="ARBA00004651"/>
    </source>
</evidence>
<dbReference type="Proteomes" id="UP000016943">
    <property type="component" value="Chromosome"/>
</dbReference>
<dbReference type="eggNOG" id="COG0477">
    <property type="taxonomic scope" value="Bacteria"/>
</dbReference>
<feature type="transmembrane region" description="Helical" evidence="7">
    <location>
        <begin position="120"/>
        <end position="146"/>
    </location>
</feature>
<keyword evidence="5 7" id="KW-1133">Transmembrane helix</keyword>
<dbReference type="InterPro" id="IPR005829">
    <property type="entry name" value="Sugar_transporter_CS"/>
</dbReference>
<dbReference type="InterPro" id="IPR011701">
    <property type="entry name" value="MFS"/>
</dbReference>